<dbReference type="PROSITE" id="PS50157">
    <property type="entry name" value="ZINC_FINGER_C2H2_2"/>
    <property type="match status" value="1"/>
</dbReference>
<proteinExistence type="predicted"/>
<evidence type="ECO:0000256" key="8">
    <source>
        <dbReference type="SAM" id="MobiDB-lite"/>
    </source>
</evidence>
<evidence type="ECO:0000256" key="7">
    <source>
        <dbReference type="PROSITE-ProRule" id="PRU00042"/>
    </source>
</evidence>
<dbReference type="Proteomes" id="UP000030748">
    <property type="component" value="Unassembled WGS sequence"/>
</dbReference>
<keyword evidence="5" id="KW-0805">Transcription regulation</keyword>
<dbReference type="GO" id="GO:0008270">
    <property type="term" value="F:zinc ion binding"/>
    <property type="evidence" value="ECO:0007669"/>
    <property type="project" value="UniProtKB-KW"/>
</dbReference>
<dbReference type="Gene3D" id="3.30.160.60">
    <property type="entry name" value="Classic Zinc Finger"/>
    <property type="match status" value="1"/>
</dbReference>
<dbReference type="STRING" id="4155.A0A022R683"/>
<evidence type="ECO:0000259" key="9">
    <source>
        <dbReference type="PROSITE" id="PS50157"/>
    </source>
</evidence>
<feature type="region of interest" description="Disordered" evidence="8">
    <location>
        <begin position="76"/>
        <end position="121"/>
    </location>
</feature>
<dbReference type="eggNOG" id="KOG1721">
    <property type="taxonomic scope" value="Eukaryota"/>
</dbReference>
<keyword evidence="11" id="KW-1185">Reference proteome</keyword>
<dbReference type="PANTHER" id="PTHR45988:SF1">
    <property type="entry name" value="ZINC FINGER PROTEIN AZF2"/>
    <property type="match status" value="1"/>
</dbReference>
<dbReference type="SUPFAM" id="SSF57667">
    <property type="entry name" value="beta-beta-alpha zinc fingers"/>
    <property type="match status" value="1"/>
</dbReference>
<evidence type="ECO:0000256" key="5">
    <source>
        <dbReference type="ARBA" id="ARBA00023015"/>
    </source>
</evidence>
<protein>
    <recommendedName>
        <fullName evidence="9">C2H2-type domain-containing protein</fullName>
    </recommendedName>
</protein>
<organism evidence="10 11">
    <name type="scientific">Erythranthe guttata</name>
    <name type="common">Yellow monkey flower</name>
    <name type="synonym">Mimulus guttatus</name>
    <dbReference type="NCBI Taxonomy" id="4155"/>
    <lineage>
        <taxon>Eukaryota</taxon>
        <taxon>Viridiplantae</taxon>
        <taxon>Streptophyta</taxon>
        <taxon>Embryophyta</taxon>
        <taxon>Tracheophyta</taxon>
        <taxon>Spermatophyta</taxon>
        <taxon>Magnoliopsida</taxon>
        <taxon>eudicotyledons</taxon>
        <taxon>Gunneridae</taxon>
        <taxon>Pentapetalae</taxon>
        <taxon>asterids</taxon>
        <taxon>lamiids</taxon>
        <taxon>Lamiales</taxon>
        <taxon>Phrymaceae</taxon>
        <taxon>Erythranthe</taxon>
    </lineage>
</organism>
<dbReference type="InterPro" id="IPR044653">
    <property type="entry name" value="AZF1/2/3-like"/>
</dbReference>
<keyword evidence="2" id="KW-0677">Repeat</keyword>
<evidence type="ECO:0000256" key="6">
    <source>
        <dbReference type="ARBA" id="ARBA00023163"/>
    </source>
</evidence>
<evidence type="ECO:0000256" key="1">
    <source>
        <dbReference type="ARBA" id="ARBA00022723"/>
    </source>
</evidence>
<dbReference type="Pfam" id="PF13912">
    <property type="entry name" value="zf-C2H2_6"/>
    <property type="match status" value="2"/>
</dbReference>
<dbReference type="InterPro" id="IPR013087">
    <property type="entry name" value="Znf_C2H2_type"/>
</dbReference>
<feature type="domain" description="C2H2-type" evidence="9">
    <location>
        <begin position="138"/>
        <end position="165"/>
    </location>
</feature>
<evidence type="ECO:0000256" key="4">
    <source>
        <dbReference type="ARBA" id="ARBA00022833"/>
    </source>
</evidence>
<dbReference type="GO" id="GO:0006355">
    <property type="term" value="P:regulation of DNA-templated transcription"/>
    <property type="evidence" value="ECO:0000318"/>
    <property type="project" value="GO_Central"/>
</dbReference>
<evidence type="ECO:0000256" key="3">
    <source>
        <dbReference type="ARBA" id="ARBA00022771"/>
    </source>
</evidence>
<evidence type="ECO:0000256" key="2">
    <source>
        <dbReference type="ARBA" id="ARBA00022737"/>
    </source>
</evidence>
<sequence length="237" mass="26955">FHSKMELKLVHERNLKSPVCDQTFITDKSLLVQMRNHAEMRSGRMQPPIPGMQNSIFSDSVCSLERFRLSLPVWSKTRRRSHRPGKQKALAEQNLPPKKRKLDSSVSDASDPNPANSDEIVNPSVIFSDGINDPEKLHVCDVCERCFKSYQALGGHKAHHNNNMKARKIPTSKNCEIYEECSEGGGFGCHRCPFCDKRFLKGQALGGHKRHCRRLQTRVLGFDLNELPPDWTTGYKV</sequence>
<keyword evidence="1" id="KW-0479">Metal-binding</keyword>
<dbReference type="GO" id="GO:0005634">
    <property type="term" value="C:nucleus"/>
    <property type="evidence" value="ECO:0000318"/>
    <property type="project" value="GO_Central"/>
</dbReference>
<keyword evidence="6" id="KW-0804">Transcription</keyword>
<dbReference type="InterPro" id="IPR036236">
    <property type="entry name" value="Znf_C2H2_sf"/>
</dbReference>
<keyword evidence="3 7" id="KW-0863">Zinc-finger</keyword>
<evidence type="ECO:0000313" key="10">
    <source>
        <dbReference type="EMBL" id="EYU35967.1"/>
    </source>
</evidence>
<dbReference type="EMBL" id="KI630592">
    <property type="protein sequence ID" value="EYU35967.1"/>
    <property type="molecule type" value="Genomic_DNA"/>
</dbReference>
<gene>
    <name evidence="10" type="ORF">MIMGU_mgv1a020722mg</name>
</gene>
<evidence type="ECO:0000313" key="11">
    <source>
        <dbReference type="Proteomes" id="UP000030748"/>
    </source>
</evidence>
<dbReference type="PROSITE" id="PS00028">
    <property type="entry name" value="ZINC_FINGER_C2H2_1"/>
    <property type="match status" value="1"/>
</dbReference>
<dbReference type="PANTHER" id="PTHR45988">
    <property type="entry name" value="C2H2 TYPE ZINC FINGER TRANSCRIPTION FACTOR FAMILY-RELATED"/>
    <property type="match status" value="1"/>
</dbReference>
<accession>A0A022R683</accession>
<dbReference type="GO" id="GO:0003700">
    <property type="term" value="F:DNA-binding transcription factor activity"/>
    <property type="evidence" value="ECO:0000318"/>
    <property type="project" value="GO_Central"/>
</dbReference>
<feature type="non-terminal residue" evidence="10">
    <location>
        <position position="1"/>
    </location>
</feature>
<dbReference type="GO" id="GO:0000976">
    <property type="term" value="F:transcription cis-regulatory region binding"/>
    <property type="evidence" value="ECO:0000318"/>
    <property type="project" value="GO_Central"/>
</dbReference>
<dbReference type="SMART" id="SM00355">
    <property type="entry name" value="ZnF_C2H2"/>
    <property type="match status" value="2"/>
</dbReference>
<keyword evidence="4" id="KW-0862">Zinc</keyword>
<name>A0A022R683_ERYGU</name>
<dbReference type="AlphaFoldDB" id="A0A022R683"/>
<feature type="compositionally biased region" description="Basic residues" evidence="8">
    <location>
        <begin position="76"/>
        <end position="86"/>
    </location>
</feature>
<reference evidence="10 11" key="1">
    <citation type="journal article" date="2013" name="Proc. Natl. Acad. Sci. U.S.A.">
        <title>Fine-scale variation in meiotic recombination in Mimulus inferred from population shotgun sequencing.</title>
        <authorList>
            <person name="Hellsten U."/>
            <person name="Wright K.M."/>
            <person name="Jenkins J."/>
            <person name="Shu S."/>
            <person name="Yuan Y."/>
            <person name="Wessler S.R."/>
            <person name="Schmutz J."/>
            <person name="Willis J.H."/>
            <person name="Rokhsar D.S."/>
        </authorList>
    </citation>
    <scope>NUCLEOTIDE SEQUENCE [LARGE SCALE GENOMIC DNA]</scope>
    <source>
        <strain evidence="11">cv. DUN x IM62</strain>
    </source>
</reference>
<feature type="compositionally biased region" description="Polar residues" evidence="8">
    <location>
        <begin position="104"/>
        <end position="116"/>
    </location>
</feature>